<dbReference type="GO" id="GO:0140359">
    <property type="term" value="F:ABC-type transporter activity"/>
    <property type="evidence" value="ECO:0007669"/>
    <property type="project" value="InterPro"/>
</dbReference>
<evidence type="ECO:0000259" key="6">
    <source>
        <dbReference type="Pfam" id="PF12698"/>
    </source>
</evidence>
<evidence type="ECO:0000256" key="3">
    <source>
        <dbReference type="ARBA" id="ARBA00022989"/>
    </source>
</evidence>
<name>E6K2E8_PARDN</name>
<dbReference type="PANTHER" id="PTHR43077:SF10">
    <property type="entry name" value="TRANSPORT PERMEASE PROTEIN"/>
    <property type="match status" value="1"/>
</dbReference>
<reference evidence="7 8" key="1">
    <citation type="submission" date="2010-12" db="EMBL/GenBank/DDBJ databases">
        <authorList>
            <person name="Muzny D."/>
            <person name="Qin X."/>
            <person name="Buhay C."/>
            <person name="Dugan-Rocha S."/>
            <person name="Ding Y."/>
            <person name="Chen G."/>
            <person name="Hawes A."/>
            <person name="Holder M."/>
            <person name="Jhangiani S."/>
            <person name="Johnson A."/>
            <person name="Khan Z."/>
            <person name="Li Z."/>
            <person name="Liu W."/>
            <person name="Liu X."/>
            <person name="Perez L."/>
            <person name="Shen H."/>
            <person name="Wang Q."/>
            <person name="Watt J."/>
            <person name="Xi L."/>
            <person name="Xin Y."/>
            <person name="Zhou J."/>
            <person name="Deng J."/>
            <person name="Jiang H."/>
            <person name="Liu Y."/>
            <person name="Qu J."/>
            <person name="Song X.-Z."/>
            <person name="Zhang L."/>
            <person name="Villasana D."/>
            <person name="Johnson A."/>
            <person name="Liu J."/>
            <person name="Liyanage D."/>
            <person name="Lorensuhewa L."/>
            <person name="Robinson T."/>
            <person name="Song A."/>
            <person name="Song B.-B."/>
            <person name="Dinh H."/>
            <person name="Thornton R."/>
            <person name="Coyle M."/>
            <person name="Francisco L."/>
            <person name="Jackson L."/>
            <person name="Javaid M."/>
            <person name="Korchina V."/>
            <person name="Kovar C."/>
            <person name="Mata R."/>
            <person name="Mathew T."/>
            <person name="Ngo R."/>
            <person name="Nguyen L."/>
            <person name="Nguyen N."/>
            <person name="Okwuonu G."/>
            <person name="Ongeri F."/>
            <person name="Pham C."/>
            <person name="Simmons D."/>
            <person name="Wilczek-Boney K."/>
            <person name="Hale W."/>
            <person name="Jakkamsetti A."/>
            <person name="Pham P."/>
            <person name="Ruth R."/>
            <person name="San Lucas F."/>
            <person name="Warren J."/>
            <person name="Zhang J."/>
            <person name="Zhao Z."/>
            <person name="Zhou C."/>
            <person name="Zhu D."/>
            <person name="Lee S."/>
            <person name="Bess C."/>
            <person name="Blankenburg K."/>
            <person name="Forbes L."/>
            <person name="Fu Q."/>
            <person name="Gubbala S."/>
            <person name="Hirani K."/>
            <person name="Jayaseelan J.C."/>
            <person name="Lara F."/>
            <person name="Munidasa M."/>
            <person name="Palculict T."/>
            <person name="Patil S."/>
            <person name="Pu L.-L."/>
            <person name="Saada N."/>
            <person name="Tang L."/>
            <person name="Weissenberger G."/>
            <person name="Zhu Y."/>
            <person name="Hemphill L."/>
            <person name="Shang Y."/>
            <person name="Youmans B."/>
            <person name="Ayvaz T."/>
            <person name="Ross M."/>
            <person name="Santibanez J."/>
            <person name="Aqrawi P."/>
            <person name="Gross S."/>
            <person name="Joshi V."/>
            <person name="Fowler G."/>
            <person name="Nazareth L."/>
            <person name="Reid J."/>
            <person name="Worley K."/>
            <person name="Petrosino J."/>
            <person name="Highlander S."/>
            <person name="Gibbs R."/>
        </authorList>
    </citation>
    <scope>NUCLEOTIDE SEQUENCE [LARGE SCALE GENOMIC DNA]</scope>
    <source>
        <strain evidence="7 8">DSM 10105</strain>
    </source>
</reference>
<protein>
    <submittedName>
        <fullName evidence="7">YhgE/Pip domain protein</fullName>
    </submittedName>
</protein>
<evidence type="ECO:0000256" key="5">
    <source>
        <dbReference type="SAM" id="Phobius"/>
    </source>
</evidence>
<feature type="transmembrane region" description="Helical" evidence="5">
    <location>
        <begin position="670"/>
        <end position="689"/>
    </location>
</feature>
<comment type="subcellular location">
    <subcellularLocation>
        <location evidence="1">Membrane</location>
        <topology evidence="1">Multi-pass membrane protein</topology>
    </subcellularLocation>
</comment>
<feature type="transmembrane region" description="Helical" evidence="5">
    <location>
        <begin position="610"/>
        <end position="632"/>
    </location>
</feature>
<feature type="domain" description="ABC-2 type transporter transmembrane" evidence="6">
    <location>
        <begin position="606"/>
        <end position="743"/>
    </location>
</feature>
<dbReference type="EMBL" id="AEON01000002">
    <property type="protein sequence ID" value="EFT82936.1"/>
    <property type="molecule type" value="Genomic_DNA"/>
</dbReference>
<dbReference type="AlphaFoldDB" id="E6K2E8"/>
<organism evidence="7 8">
    <name type="scientific">Parascardovia denticolens DSM 10105 = JCM 12538</name>
    <dbReference type="NCBI Taxonomy" id="864564"/>
    <lineage>
        <taxon>Bacteria</taxon>
        <taxon>Bacillati</taxon>
        <taxon>Actinomycetota</taxon>
        <taxon>Actinomycetes</taxon>
        <taxon>Bifidobacteriales</taxon>
        <taxon>Bifidobacteriaceae</taxon>
        <taxon>Parascardovia</taxon>
    </lineage>
</organism>
<feature type="transmembrane region" description="Helical" evidence="5">
    <location>
        <begin position="638"/>
        <end position="658"/>
    </location>
</feature>
<comment type="caution">
    <text evidence="7">The sequence shown here is derived from an EMBL/GenBank/DDBJ whole genome shotgun (WGS) entry which is preliminary data.</text>
</comment>
<evidence type="ECO:0000256" key="2">
    <source>
        <dbReference type="ARBA" id="ARBA00022692"/>
    </source>
</evidence>
<feature type="domain" description="ABC-2 type transporter transmembrane" evidence="6">
    <location>
        <begin position="22"/>
        <end position="204"/>
    </location>
</feature>
<dbReference type="PATRIC" id="fig|864564.6.peg.79"/>
<accession>E6K2E8</accession>
<dbReference type="Proteomes" id="UP000004946">
    <property type="component" value="Chromosome"/>
</dbReference>
<dbReference type="InterPro" id="IPR051328">
    <property type="entry name" value="T7SS_ABC-Transporter"/>
</dbReference>
<dbReference type="Gene3D" id="3.40.1710.10">
    <property type="entry name" value="abc type-2 transporter like domain"/>
    <property type="match status" value="1"/>
</dbReference>
<evidence type="ECO:0000313" key="7">
    <source>
        <dbReference type="EMBL" id="EFT82936.1"/>
    </source>
</evidence>
<dbReference type="PANTHER" id="PTHR43077">
    <property type="entry name" value="TRANSPORT PERMEASE YVFS-RELATED"/>
    <property type="match status" value="1"/>
</dbReference>
<dbReference type="InterPro" id="IPR017501">
    <property type="entry name" value="Phage_infect_YhgE_C"/>
</dbReference>
<dbReference type="eggNOG" id="COG1511">
    <property type="taxonomic scope" value="Bacteria"/>
</dbReference>
<dbReference type="NCBIfam" id="TIGR03062">
    <property type="entry name" value="pip_yhgE_Cterm"/>
    <property type="match status" value="1"/>
</dbReference>
<sequence>MRHIWNIFVRDLSNATKNVIGIVVLMGLVIVPAMYAWFNIAGSWDPYGNTKNLKVAVVDKDKGYKSDLVPVGINAGNTIESTLRANTQLNWQFVDRKTGLDGVYSGKYYAAIIIPENFSRDMMTLFSTHAKRARIVYYINEKSNAIAPHITDQGADTIVSQIDATFSKTIANIALELANSVSKYSSDSNANLYLSNLVTNLTIMSGNLSNGANQLRAYSSLLGSAVDLMDSANSIMQETGQDAGKLSSSIQGMNKSVRSVNDALASSSAAMQKALQASAASVKALDSQIDSLASGITSQSDAWGAEAQKLSQDVSTQAGRYDQAANSLQKLRDSVNQTATSTTFDDQAKSHLLGRLDAQISQLRTVAQDHRHLSTTLTDTVNAASTVKSTAATQKANLKKQVASVAQAIKSAQDDYTNKLKPQLDSLAASLSQLATSVSTVSVDLTSSLNGLSKINSDTDSSMADARKSLDASAKSLSNIAGKLDSLATTVRSARSGGLLSALGAGKNIDATLLANLFAQPVSMKRTAVYPVANYGSQMAPFYTVLAIWVGSVILVAMMEAKISDKGKAAVLGLGEVPALVGKGKPLRPETPGNMSYFGLHLREEYFGRYLVFLLLAWAQATLVCMGDLWYLRIQCDHPWRFFFVGWMCAFVFSNLMYALTVSFGAVGKAIAVILLVMQVAGTGGTFPVQMLPQAFQRIYPLFPFTYAMAAMRDSIAGSYGGDFWAQMGYLGIFALVALLIGVILRRPFVWLTTWFTHQVDSTKVY</sequence>
<keyword evidence="8" id="KW-1185">Reference proteome</keyword>
<feature type="transmembrane region" description="Helical" evidence="5">
    <location>
        <begin position="724"/>
        <end position="745"/>
    </location>
</feature>
<dbReference type="KEGG" id="pdo:PSDT_0070"/>
<dbReference type="RefSeq" id="WP_006288388.1">
    <property type="nucleotide sequence ID" value="NZ_AP012333.1"/>
</dbReference>
<keyword evidence="3 5" id="KW-1133">Transmembrane helix</keyword>
<evidence type="ECO:0000256" key="1">
    <source>
        <dbReference type="ARBA" id="ARBA00004141"/>
    </source>
</evidence>
<gene>
    <name evidence="7" type="ORF">HMPREF0620_1621</name>
</gene>
<evidence type="ECO:0000256" key="4">
    <source>
        <dbReference type="ARBA" id="ARBA00023136"/>
    </source>
</evidence>
<dbReference type="GO" id="GO:0016020">
    <property type="term" value="C:membrane"/>
    <property type="evidence" value="ECO:0007669"/>
    <property type="project" value="UniProtKB-SubCell"/>
</dbReference>
<dbReference type="InterPro" id="IPR017500">
    <property type="entry name" value="Phage_infect_YhgE_N"/>
</dbReference>
<keyword evidence="4 5" id="KW-0472">Membrane</keyword>
<dbReference type="HOGENOM" id="CLU_004534_2_0_11"/>
<dbReference type="InterPro" id="IPR013525">
    <property type="entry name" value="ABC2_TM"/>
</dbReference>
<proteinExistence type="predicted"/>
<feature type="transmembrane region" description="Helical" evidence="5">
    <location>
        <begin position="540"/>
        <end position="558"/>
    </location>
</feature>
<dbReference type="NCBIfam" id="TIGR03061">
    <property type="entry name" value="pip_yhgE_Nterm"/>
    <property type="match status" value="1"/>
</dbReference>
<evidence type="ECO:0000313" key="8">
    <source>
        <dbReference type="Proteomes" id="UP000004946"/>
    </source>
</evidence>
<keyword evidence="2 5" id="KW-0812">Transmembrane</keyword>
<dbReference type="Pfam" id="PF12698">
    <property type="entry name" value="ABC2_membrane_3"/>
    <property type="match status" value="2"/>
</dbReference>
<feature type="transmembrane region" description="Helical" evidence="5">
    <location>
        <begin position="20"/>
        <end position="38"/>
    </location>
</feature>